<dbReference type="AlphaFoldDB" id="A0A1G7B1C0"/>
<protein>
    <submittedName>
        <fullName evidence="1">Uncharacterized protein</fullName>
    </submittedName>
</protein>
<accession>A0A1G7B1C0</accession>
<sequence length="180" mass="19078">MCEIVDVILGDTCGTNQGGTRLVAFIAQLADFLVIQKPAANAEGIAMFTVASAHTFKQGKCFKKIEFLPNTGTLAATEGGEFSGTKNNVLVLRVPSNNPNATILHNQANGITPFIVLVQNANMPDGTYDQLGIETMAATIKSQMLPGSNNGEGSLYEFTITAIMPHRLLYTSTVTLTPAA</sequence>
<dbReference type="STRING" id="659014.SAMN04487996_10449"/>
<keyword evidence="2" id="KW-1185">Reference proteome</keyword>
<evidence type="ECO:0000313" key="1">
    <source>
        <dbReference type="EMBL" id="SDE20924.1"/>
    </source>
</evidence>
<gene>
    <name evidence="1" type="ORF">SAMN04487996_10449</name>
</gene>
<evidence type="ECO:0000313" key="2">
    <source>
        <dbReference type="Proteomes" id="UP000198748"/>
    </source>
</evidence>
<proteinExistence type="predicted"/>
<organism evidence="1 2">
    <name type="scientific">Dyadobacter soli</name>
    <dbReference type="NCBI Taxonomy" id="659014"/>
    <lineage>
        <taxon>Bacteria</taxon>
        <taxon>Pseudomonadati</taxon>
        <taxon>Bacteroidota</taxon>
        <taxon>Cytophagia</taxon>
        <taxon>Cytophagales</taxon>
        <taxon>Spirosomataceae</taxon>
        <taxon>Dyadobacter</taxon>
    </lineage>
</organism>
<dbReference type="RefSeq" id="WP_090147865.1">
    <property type="nucleotide sequence ID" value="NZ_FNAN01000004.1"/>
</dbReference>
<dbReference type="OrthoDB" id="955525at2"/>
<reference evidence="2" key="1">
    <citation type="submission" date="2016-10" db="EMBL/GenBank/DDBJ databases">
        <authorList>
            <person name="Varghese N."/>
            <person name="Submissions S."/>
        </authorList>
    </citation>
    <scope>NUCLEOTIDE SEQUENCE [LARGE SCALE GENOMIC DNA]</scope>
    <source>
        <strain evidence="2">DSM 25329</strain>
    </source>
</reference>
<dbReference type="Proteomes" id="UP000198748">
    <property type="component" value="Unassembled WGS sequence"/>
</dbReference>
<dbReference type="EMBL" id="FNAN01000004">
    <property type="protein sequence ID" value="SDE20924.1"/>
    <property type="molecule type" value="Genomic_DNA"/>
</dbReference>
<name>A0A1G7B1C0_9BACT</name>